<evidence type="ECO:0000256" key="1">
    <source>
        <dbReference type="ARBA" id="ARBA00007359"/>
    </source>
</evidence>
<dbReference type="Pfam" id="PF03372">
    <property type="entry name" value="Exo_endo_phos"/>
    <property type="match status" value="1"/>
</dbReference>
<protein>
    <recommendedName>
        <fullName evidence="7">SMB domain-containing protein</fullName>
    </recommendedName>
</protein>
<evidence type="ECO:0000256" key="4">
    <source>
        <dbReference type="ARBA" id="ARBA00022801"/>
    </source>
</evidence>
<dbReference type="InterPro" id="IPR036024">
    <property type="entry name" value="Somatomedin_B-like_dom_sf"/>
</dbReference>
<keyword evidence="2" id="KW-0540">Nuclease</keyword>
<dbReference type="SMART" id="SM00476">
    <property type="entry name" value="DNaseIc"/>
    <property type="match status" value="1"/>
</dbReference>
<keyword evidence="5" id="KW-1015">Disulfide bond</keyword>
<dbReference type="PRINTS" id="PR00130">
    <property type="entry name" value="DNASEI"/>
</dbReference>
<accession>A0ABN9KYT8</accession>
<keyword evidence="6" id="KW-0472">Membrane</keyword>
<evidence type="ECO:0000256" key="6">
    <source>
        <dbReference type="SAM" id="Phobius"/>
    </source>
</evidence>
<dbReference type="PROSITE" id="PS50958">
    <property type="entry name" value="SMB_2"/>
    <property type="match status" value="1"/>
</dbReference>
<evidence type="ECO:0000256" key="3">
    <source>
        <dbReference type="ARBA" id="ARBA00022759"/>
    </source>
</evidence>
<keyword evidence="4" id="KW-0378">Hydrolase</keyword>
<keyword evidence="9" id="KW-1185">Reference proteome</keyword>
<dbReference type="Gene3D" id="3.60.10.10">
    <property type="entry name" value="Endonuclease/exonuclease/phosphatase"/>
    <property type="match status" value="1"/>
</dbReference>
<comment type="caution">
    <text evidence="8">The sequence shown here is derived from an EMBL/GenBank/DDBJ whole genome shotgun (WGS) entry which is preliminary data.</text>
</comment>
<dbReference type="Gene3D" id="4.10.410.20">
    <property type="match status" value="1"/>
</dbReference>
<dbReference type="CDD" id="cd10282">
    <property type="entry name" value="DNase1"/>
    <property type="match status" value="1"/>
</dbReference>
<evidence type="ECO:0000256" key="2">
    <source>
        <dbReference type="ARBA" id="ARBA00022722"/>
    </source>
</evidence>
<proteinExistence type="inferred from homology"/>
<comment type="similarity">
    <text evidence="1">Belongs to the DNase I family.</text>
</comment>
<keyword evidence="3" id="KW-0255">Endonuclease</keyword>
<keyword evidence="6" id="KW-0812">Transmembrane</keyword>
<dbReference type="PANTHER" id="PTHR11371:SF35">
    <property type="entry name" value="DEOXYRIBONUCLEASE I"/>
    <property type="match status" value="1"/>
</dbReference>
<dbReference type="InterPro" id="IPR016202">
    <property type="entry name" value="DNase_I"/>
</dbReference>
<evidence type="ECO:0000313" key="8">
    <source>
        <dbReference type="EMBL" id="CAJ0924105.1"/>
    </source>
</evidence>
<dbReference type="Proteomes" id="UP001176940">
    <property type="component" value="Unassembled WGS sequence"/>
</dbReference>
<dbReference type="InterPro" id="IPR001212">
    <property type="entry name" value="Somatomedin_B_dom"/>
</dbReference>
<evidence type="ECO:0000256" key="5">
    <source>
        <dbReference type="ARBA" id="ARBA00023157"/>
    </source>
</evidence>
<dbReference type="PROSITE" id="PS00524">
    <property type="entry name" value="SMB_1"/>
    <property type="match status" value="1"/>
</dbReference>
<dbReference type="InterPro" id="IPR005135">
    <property type="entry name" value="Endo/exonuclease/phosphatase"/>
</dbReference>
<dbReference type="SUPFAM" id="SSF90188">
    <property type="entry name" value="Somatomedin B domain"/>
    <property type="match status" value="1"/>
</dbReference>
<organism evidence="8 9">
    <name type="scientific">Ranitomeya imitator</name>
    <name type="common">mimic poison frog</name>
    <dbReference type="NCBI Taxonomy" id="111125"/>
    <lineage>
        <taxon>Eukaryota</taxon>
        <taxon>Metazoa</taxon>
        <taxon>Chordata</taxon>
        <taxon>Craniata</taxon>
        <taxon>Vertebrata</taxon>
        <taxon>Euteleostomi</taxon>
        <taxon>Amphibia</taxon>
        <taxon>Batrachia</taxon>
        <taxon>Anura</taxon>
        <taxon>Neobatrachia</taxon>
        <taxon>Hyloidea</taxon>
        <taxon>Dendrobatidae</taxon>
        <taxon>Dendrobatinae</taxon>
        <taxon>Ranitomeya</taxon>
    </lineage>
</organism>
<feature type="transmembrane region" description="Helical" evidence="6">
    <location>
        <begin position="28"/>
        <end position="48"/>
    </location>
</feature>
<dbReference type="SUPFAM" id="SSF56219">
    <property type="entry name" value="DNase I-like"/>
    <property type="match status" value="1"/>
</dbReference>
<reference evidence="8" key="1">
    <citation type="submission" date="2023-07" db="EMBL/GenBank/DDBJ databases">
        <authorList>
            <person name="Stuckert A."/>
        </authorList>
    </citation>
    <scope>NUCLEOTIDE SEQUENCE</scope>
</reference>
<evidence type="ECO:0000259" key="7">
    <source>
        <dbReference type="PROSITE" id="PS50958"/>
    </source>
</evidence>
<dbReference type="PANTHER" id="PTHR11371">
    <property type="entry name" value="DEOXYRIBONUCLEASE"/>
    <property type="match status" value="1"/>
</dbReference>
<sequence>MPSDTVLCTSDKNTVEQRPDGVQRRMKWPFLVALAACFLQASFTLKIASFNIERFGISKVEDPDVLNLLIQILRRYELIAVQEVMSKDDTAIISLVQELNSATGLHYNVLISDHLGRSSYREKYAYVYREDILKPTEWYHYEDGCENCGTDVFIREPFVARFSSPTTELKDFALASIHTSPDYAVREVDGLYDVWEDAKQRLLLEDILILGDYNAGCSYVKTSHWPNIRLRHDASLQWLIGDSEDTTVSTNTHCPYDRLVIGGARFHNAVVPDTAKAFNYNIAYDLTYEMAKAVSDHYPVEMELRDDTLHNAQTFQISSSIGISGGLSLNGVCDCVGVDFTSCVGRCGANASSFPCNCNASCSSSNKCCEDYKASCKV</sequence>
<name>A0ABN9KYT8_9NEOB</name>
<dbReference type="EMBL" id="CAUEEQ010002980">
    <property type="protein sequence ID" value="CAJ0924105.1"/>
    <property type="molecule type" value="Genomic_DNA"/>
</dbReference>
<keyword evidence="6" id="KW-1133">Transmembrane helix</keyword>
<evidence type="ECO:0000313" key="9">
    <source>
        <dbReference type="Proteomes" id="UP001176940"/>
    </source>
</evidence>
<dbReference type="Pfam" id="PF01033">
    <property type="entry name" value="Somatomedin_B"/>
    <property type="match status" value="1"/>
</dbReference>
<dbReference type="InterPro" id="IPR036691">
    <property type="entry name" value="Endo/exonu/phosph_ase_sf"/>
</dbReference>
<gene>
    <name evidence="8" type="ORF">RIMI_LOCUS2172921</name>
</gene>
<feature type="domain" description="SMB" evidence="7">
    <location>
        <begin position="339"/>
        <end position="378"/>
    </location>
</feature>